<dbReference type="PANTHER" id="PTHR33376">
    <property type="match status" value="1"/>
</dbReference>
<feature type="binding site" evidence="2">
    <location>
        <position position="171"/>
    </location>
    <ligand>
        <name>substrate</name>
    </ligand>
</feature>
<dbReference type="GO" id="GO:0031317">
    <property type="term" value="C:tripartite ATP-independent periplasmic transporter complex"/>
    <property type="evidence" value="ECO:0007669"/>
    <property type="project" value="InterPro"/>
</dbReference>
<dbReference type="NCBIfam" id="NF037995">
    <property type="entry name" value="TRAP_S1"/>
    <property type="match status" value="1"/>
</dbReference>
<evidence type="ECO:0000313" key="5">
    <source>
        <dbReference type="Proteomes" id="UP000218767"/>
    </source>
</evidence>
<protein>
    <submittedName>
        <fullName evidence="4">ABC transporter substrate-binding protein</fullName>
    </submittedName>
</protein>
<evidence type="ECO:0000313" key="4">
    <source>
        <dbReference type="EMBL" id="PCI77471.1"/>
    </source>
</evidence>
<name>A0A2A4X595_9GAMM</name>
<keyword evidence="3" id="KW-0479">Metal-binding</keyword>
<dbReference type="EMBL" id="NVUL01000045">
    <property type="protein sequence ID" value="PCI77471.1"/>
    <property type="molecule type" value="Genomic_DNA"/>
</dbReference>
<dbReference type="InterPro" id="IPR018389">
    <property type="entry name" value="DctP_fam"/>
</dbReference>
<proteinExistence type="predicted"/>
<dbReference type="CDD" id="cd13604">
    <property type="entry name" value="PBP2_TRAP_ketoacid_lactate_like"/>
    <property type="match status" value="1"/>
</dbReference>
<dbReference type="Pfam" id="PF03480">
    <property type="entry name" value="DctP"/>
    <property type="match status" value="1"/>
</dbReference>
<accession>A0A2A4X595</accession>
<dbReference type="GO" id="GO:0046872">
    <property type="term" value="F:metal ion binding"/>
    <property type="evidence" value="ECO:0007669"/>
    <property type="project" value="UniProtKB-KW"/>
</dbReference>
<organism evidence="4 5">
    <name type="scientific">SAR86 cluster bacterium</name>
    <dbReference type="NCBI Taxonomy" id="2030880"/>
    <lineage>
        <taxon>Bacteria</taxon>
        <taxon>Pseudomonadati</taxon>
        <taxon>Pseudomonadota</taxon>
        <taxon>Gammaproteobacteria</taxon>
        <taxon>SAR86 cluster</taxon>
    </lineage>
</organism>
<dbReference type="SUPFAM" id="SSF53850">
    <property type="entry name" value="Periplasmic binding protein-like II"/>
    <property type="match status" value="1"/>
</dbReference>
<evidence type="ECO:0000256" key="3">
    <source>
        <dbReference type="PIRSR" id="PIRSR039026-2"/>
    </source>
</evidence>
<dbReference type="InterPro" id="IPR026289">
    <property type="entry name" value="SBP_TakP-like"/>
</dbReference>
<evidence type="ECO:0000256" key="1">
    <source>
        <dbReference type="ARBA" id="ARBA00022729"/>
    </source>
</evidence>
<dbReference type="InterPro" id="IPR038404">
    <property type="entry name" value="TRAP_DctP_sf"/>
</dbReference>
<dbReference type="GO" id="GO:0055085">
    <property type="term" value="P:transmembrane transport"/>
    <property type="evidence" value="ECO:0007669"/>
    <property type="project" value="InterPro"/>
</dbReference>
<feature type="binding site" evidence="2">
    <location>
        <position position="192"/>
    </location>
    <ligand>
        <name>substrate</name>
    </ligand>
</feature>
<reference evidence="5" key="1">
    <citation type="submission" date="2017-08" db="EMBL/GenBank/DDBJ databases">
        <title>A dynamic microbial community with high functional redundancy inhabits the cold, oxic subseafloor aquifer.</title>
        <authorList>
            <person name="Tully B.J."/>
            <person name="Wheat C.G."/>
            <person name="Glazer B.T."/>
            <person name="Huber J.A."/>
        </authorList>
    </citation>
    <scope>NUCLEOTIDE SEQUENCE [LARGE SCALE GENOMIC DNA]</scope>
</reference>
<dbReference type="AlphaFoldDB" id="A0A2A4X595"/>
<dbReference type="PIRSF" id="PIRSF039026">
    <property type="entry name" value="SiaP"/>
    <property type="match status" value="1"/>
</dbReference>
<gene>
    <name evidence="4" type="ORF">COB20_08165</name>
</gene>
<dbReference type="Gene3D" id="3.40.190.170">
    <property type="entry name" value="Bacterial extracellular solute-binding protein, family 7"/>
    <property type="match status" value="1"/>
</dbReference>
<dbReference type="Proteomes" id="UP000218767">
    <property type="component" value="Unassembled WGS sequence"/>
</dbReference>
<feature type="binding site" evidence="3">
    <location>
        <position position="255"/>
    </location>
    <ligand>
        <name>substrate</name>
    </ligand>
</feature>
<dbReference type="PANTHER" id="PTHR33376:SF5">
    <property type="entry name" value="EXTRACYTOPLASMIC SOLUTE RECEPTOR PROTEIN"/>
    <property type="match status" value="1"/>
</dbReference>
<feature type="binding site" evidence="3">
    <location>
        <position position="230"/>
    </location>
    <ligand>
        <name>Na(+)</name>
        <dbReference type="ChEBI" id="CHEBI:29101"/>
    </ligand>
</feature>
<comment type="caution">
    <text evidence="4">The sequence shown here is derived from an EMBL/GenBank/DDBJ whole genome shotgun (WGS) entry which is preliminary data.</text>
</comment>
<dbReference type="Gene3D" id="3.40.190.10">
    <property type="entry name" value="Periplasmic binding protein-like II"/>
    <property type="match status" value="1"/>
</dbReference>
<feature type="binding site" evidence="3">
    <location>
        <position position="229"/>
    </location>
    <ligand>
        <name>substrate</name>
    </ligand>
</feature>
<evidence type="ECO:0000256" key="2">
    <source>
        <dbReference type="PIRSR" id="PIRSR039026-1"/>
    </source>
</evidence>
<keyword evidence="1" id="KW-0732">Signal</keyword>
<sequence length="377" mass="41624">MLFTNSLSSTVKKLCTAAFLSILTACGGESQSIGSSAQSSGLEQTVYEWKMITSWPKNLPALGTSPEHFADIVEKMSNGRMRIRVYGANELVGGLEVFDAVSQGVAEIGHTGAYYWQGKIPSTPFFSTIPFGLTGTEMDAWLSYGGGNELWQEIYAPFNLIPMRGGNSGTQMFGWFNKEINSLDDLQGLKMRIPGLGGEVFSRAGGTPVTMQVSEVFTAMQTGALDATEFVSPYNDMAAGYHTVADYYYYPGWHEPGSTLETIFNKSAFEALPEDLQEILKAGTEVMNQLLMDELTAKNNEALRVLVEEHGVELRKLPDDVLVELRDISDQVVAELADIDEVTRRIYESYKSFQEGVENYHSIAEDAYVEARKLPKN</sequence>